<dbReference type="PROSITE" id="PS50977">
    <property type="entry name" value="HTH_TETR_2"/>
    <property type="match status" value="1"/>
</dbReference>
<keyword evidence="7" id="KW-1185">Reference proteome</keyword>
<feature type="domain" description="HTH tetR-type" evidence="5">
    <location>
        <begin position="2"/>
        <end position="62"/>
    </location>
</feature>
<dbReference type="PANTHER" id="PTHR30055">
    <property type="entry name" value="HTH-TYPE TRANSCRIPTIONAL REGULATOR RUTR"/>
    <property type="match status" value="1"/>
</dbReference>
<dbReference type="OrthoDB" id="3186364at2"/>
<keyword evidence="1" id="KW-0805">Transcription regulation</keyword>
<dbReference type="GO" id="GO:0003700">
    <property type="term" value="F:DNA-binding transcription factor activity"/>
    <property type="evidence" value="ECO:0007669"/>
    <property type="project" value="TreeGrafter"/>
</dbReference>
<keyword evidence="2 4" id="KW-0238">DNA-binding</keyword>
<dbReference type="AlphaFoldDB" id="A0A327ZJK8"/>
<organism evidence="6 7">
    <name type="scientific">Actinoplanes lutulentus</name>
    <dbReference type="NCBI Taxonomy" id="1287878"/>
    <lineage>
        <taxon>Bacteria</taxon>
        <taxon>Bacillati</taxon>
        <taxon>Actinomycetota</taxon>
        <taxon>Actinomycetes</taxon>
        <taxon>Micromonosporales</taxon>
        <taxon>Micromonosporaceae</taxon>
        <taxon>Actinoplanes</taxon>
    </lineage>
</organism>
<dbReference type="PANTHER" id="PTHR30055:SF234">
    <property type="entry name" value="HTH-TYPE TRANSCRIPTIONAL REGULATOR BETI"/>
    <property type="match status" value="1"/>
</dbReference>
<evidence type="ECO:0000313" key="6">
    <source>
        <dbReference type="EMBL" id="RAK36848.1"/>
    </source>
</evidence>
<evidence type="ECO:0000256" key="1">
    <source>
        <dbReference type="ARBA" id="ARBA00023015"/>
    </source>
</evidence>
<dbReference type="PRINTS" id="PR00455">
    <property type="entry name" value="HTHTETR"/>
</dbReference>
<dbReference type="InterPro" id="IPR050109">
    <property type="entry name" value="HTH-type_TetR-like_transc_reg"/>
</dbReference>
<proteinExistence type="predicted"/>
<dbReference type="Gene3D" id="1.10.357.10">
    <property type="entry name" value="Tetracycline Repressor, domain 2"/>
    <property type="match status" value="1"/>
</dbReference>
<dbReference type="InterPro" id="IPR001647">
    <property type="entry name" value="HTH_TetR"/>
</dbReference>
<dbReference type="EMBL" id="QLMJ01000007">
    <property type="protein sequence ID" value="RAK36848.1"/>
    <property type="molecule type" value="Genomic_DNA"/>
</dbReference>
<name>A0A327ZJK8_9ACTN</name>
<dbReference type="Pfam" id="PF00440">
    <property type="entry name" value="TetR_N"/>
    <property type="match status" value="1"/>
</dbReference>
<evidence type="ECO:0000256" key="3">
    <source>
        <dbReference type="ARBA" id="ARBA00023163"/>
    </source>
</evidence>
<evidence type="ECO:0000313" key="7">
    <source>
        <dbReference type="Proteomes" id="UP000249341"/>
    </source>
</evidence>
<comment type="caution">
    <text evidence="6">The sequence shown here is derived from an EMBL/GenBank/DDBJ whole genome shotgun (WGS) entry which is preliminary data.</text>
</comment>
<feature type="DNA-binding region" description="H-T-H motif" evidence="4">
    <location>
        <begin position="25"/>
        <end position="44"/>
    </location>
</feature>
<protein>
    <submittedName>
        <fullName evidence="6">TetR family transcriptional regulator</fullName>
    </submittedName>
</protein>
<dbReference type="InterPro" id="IPR009057">
    <property type="entry name" value="Homeodomain-like_sf"/>
</dbReference>
<dbReference type="Proteomes" id="UP000249341">
    <property type="component" value="Unassembled WGS sequence"/>
</dbReference>
<gene>
    <name evidence="6" type="ORF">B0I29_107110</name>
</gene>
<dbReference type="GO" id="GO:0000976">
    <property type="term" value="F:transcription cis-regulatory region binding"/>
    <property type="evidence" value="ECO:0007669"/>
    <property type="project" value="TreeGrafter"/>
</dbReference>
<evidence type="ECO:0000256" key="4">
    <source>
        <dbReference type="PROSITE-ProRule" id="PRU00335"/>
    </source>
</evidence>
<dbReference type="SUPFAM" id="SSF46689">
    <property type="entry name" value="Homeodomain-like"/>
    <property type="match status" value="1"/>
</dbReference>
<evidence type="ECO:0000259" key="5">
    <source>
        <dbReference type="PROSITE" id="PS50977"/>
    </source>
</evidence>
<dbReference type="RefSeq" id="WP_111650055.1">
    <property type="nucleotide sequence ID" value="NZ_JACHWI010000001.1"/>
</dbReference>
<keyword evidence="3" id="KW-0804">Transcription</keyword>
<sequence>MRTARERVLSAALELFAEHGVSGTSLQMIADRMGVTKAAVYHQFPTKEEIVLAVIDPVLLSLTPIAASAARRRTPAARRRYVLDAVVDLVVEHRRLSAVLSFDPVVSRLVRQHPSMTVISELVELLTGPDPSPATRVDVAMVAGGLVMAGAESSLSDLPDETLKTHLLKTSLRTLRLNRS</sequence>
<reference evidence="6 7" key="1">
    <citation type="submission" date="2018-06" db="EMBL/GenBank/DDBJ databases">
        <title>Genomic Encyclopedia of Type Strains, Phase III (KMG-III): the genomes of soil and plant-associated and newly described type strains.</title>
        <authorList>
            <person name="Whitman W."/>
        </authorList>
    </citation>
    <scope>NUCLEOTIDE SEQUENCE [LARGE SCALE GENOMIC DNA]</scope>
    <source>
        <strain evidence="6 7">CGMCC 4.7090</strain>
    </source>
</reference>
<evidence type="ECO:0000256" key="2">
    <source>
        <dbReference type="ARBA" id="ARBA00023125"/>
    </source>
</evidence>
<accession>A0A327ZJK8</accession>